<name>A0A1B8GUB8_9PEZI</name>
<sequence length="997" mass="105807">MAGETKGKALENFKGVNGHSATPRARRAKPRRSFFMWLFSTGTWLLTWYSIITVIFQCPESVDLITDASPRICKPYFQVKSTLAPYATPYYNTYAAPYIDSARPYYNVLDKNVITPAAFYGKKYGAPRVAQAQAIGKEQWERQVQPQVAKLNKLAQEQYDKTLAPYVQKAADVAVPYAKFAKENALQTYYASILPAYAAVEPYGQQAYEIGKTFTVNTGIPYAQWAWTSGVAFLDRTIWPKARILYGENVEPQLIRIGERLGRYRDGKKLQSIVDEVDTTTSTASITASTESSITESVVVSSTSSETSTSTTTTTQEEASPTPLTEEEQRANAQKVVEEDLRTWQEKFAKAADQGSDELEARITEITDRAINTQAQGVGEAHLMQLEETVKSQIQSFKMAIMAIVRLHGEEEHLNGATRKAGLAIRDKAQAVREWRHSFDQETTNLISKASEDTFQIIDHIRDLGLQEIGMRWAWTDGVTHKDWAKYHALKNKFDEWRQDVEEVVTGHPGLEAARAASEDIESRAMAIAEDSATELSRLKETGRWKLAMGDASDDFSTHVLPPAAAAAAQKVVERVHEASEAIVGSAETSSDSPLEAASSTIVDAGSSIAASASSVADNVKSYASEVSESVASAASSVSDSVVGAASSVSDSVGGSSKGSAESFVSAAQASVESVVSVAQASASSLADKASSAVIGTSQGTVESLSSVVSESASSILDQASSAIIGTSQGSVEKATSIVSESASSLLEKASSSAEEVLETVSSSAEEVLETLSSVISSATSVVKNAAPNASSVSDEQDTYSEKIQSMAGEAGERLADVTKAMSEALLQQSTQGNFESATSVAAEQYSSVLAAASAAMHGKEKGSAENMASVVSEKYAQASSAASSAVKGTPAPVESVIAQASAAYDALTSQAEQRLSRASAVVSGMIQGTPKPIHEKMFSSVQAAYSDSVASASQRLESVISAASEAAASATESVEDFASSVSSAVSSTETNMKDEL</sequence>
<feature type="compositionally biased region" description="Low complexity" evidence="1">
    <location>
        <begin position="295"/>
        <end position="315"/>
    </location>
</feature>
<accession>A0A1B8GUB8</accession>
<dbReference type="OrthoDB" id="3260408at2759"/>
<feature type="region of interest" description="Disordered" evidence="1">
    <location>
        <begin position="295"/>
        <end position="332"/>
    </location>
</feature>
<protein>
    <recommendedName>
        <fullName evidence="5">Transcription factor hoxa13</fullName>
    </recommendedName>
</protein>
<evidence type="ECO:0000313" key="3">
    <source>
        <dbReference type="EMBL" id="OBT99428.1"/>
    </source>
</evidence>
<dbReference type="Proteomes" id="UP000091956">
    <property type="component" value="Unassembled WGS sequence"/>
</dbReference>
<reference evidence="3 4" key="1">
    <citation type="submission" date="2016-03" db="EMBL/GenBank/DDBJ databases">
        <title>Comparative genomics of Pseudogymnoascus destructans, the fungus causing white-nose syndrome of bats.</title>
        <authorList>
            <person name="Palmer J.M."/>
            <person name="Drees K.P."/>
            <person name="Foster J.T."/>
            <person name="Lindner D.L."/>
        </authorList>
    </citation>
    <scope>NUCLEOTIDE SEQUENCE [LARGE SCALE GENOMIC DNA]</scope>
    <source>
        <strain evidence="3 4">UAMH 10579</strain>
    </source>
</reference>
<keyword evidence="2" id="KW-1133">Transmembrane helix</keyword>
<dbReference type="PANTHER" id="PTHR23242:SF9">
    <property type="entry name" value="TRANSCRIPTION FACTOR HOXA13"/>
    <property type="match status" value="1"/>
</dbReference>
<dbReference type="RefSeq" id="XP_018133161.1">
    <property type="nucleotide sequence ID" value="XM_018272400.2"/>
</dbReference>
<dbReference type="STRING" id="342668.A0A1B8GUB8"/>
<dbReference type="EMBL" id="KV460212">
    <property type="protein sequence ID" value="OBT99428.1"/>
    <property type="molecule type" value="Genomic_DNA"/>
</dbReference>
<evidence type="ECO:0008006" key="5">
    <source>
        <dbReference type="Google" id="ProtNLM"/>
    </source>
</evidence>
<evidence type="ECO:0000256" key="2">
    <source>
        <dbReference type="SAM" id="Phobius"/>
    </source>
</evidence>
<dbReference type="PANTHER" id="PTHR23242">
    <property type="entry name" value="TRANSCRIPTION FACTOR HOXA13"/>
    <property type="match status" value="1"/>
</dbReference>
<gene>
    <name evidence="3" type="ORF">VE01_02896</name>
</gene>
<evidence type="ECO:0000256" key="1">
    <source>
        <dbReference type="SAM" id="MobiDB-lite"/>
    </source>
</evidence>
<reference evidence="4" key="2">
    <citation type="journal article" date="2018" name="Nat. Commun.">
        <title>Extreme sensitivity to ultraviolet light in the fungal pathogen causing white-nose syndrome of bats.</title>
        <authorList>
            <person name="Palmer J.M."/>
            <person name="Drees K.P."/>
            <person name="Foster J.T."/>
            <person name="Lindner D.L."/>
        </authorList>
    </citation>
    <scope>NUCLEOTIDE SEQUENCE [LARGE SCALE GENOMIC DNA]</scope>
    <source>
        <strain evidence="4">UAMH 10579</strain>
    </source>
</reference>
<feature type="transmembrane region" description="Helical" evidence="2">
    <location>
        <begin position="34"/>
        <end position="56"/>
    </location>
</feature>
<dbReference type="GeneID" id="28836282"/>
<dbReference type="AlphaFoldDB" id="A0A1B8GUB8"/>
<evidence type="ECO:0000313" key="4">
    <source>
        <dbReference type="Proteomes" id="UP000091956"/>
    </source>
</evidence>
<organism evidence="3 4">
    <name type="scientific">Pseudogymnoascus verrucosus</name>
    <dbReference type="NCBI Taxonomy" id="342668"/>
    <lineage>
        <taxon>Eukaryota</taxon>
        <taxon>Fungi</taxon>
        <taxon>Dikarya</taxon>
        <taxon>Ascomycota</taxon>
        <taxon>Pezizomycotina</taxon>
        <taxon>Leotiomycetes</taxon>
        <taxon>Thelebolales</taxon>
        <taxon>Thelebolaceae</taxon>
        <taxon>Pseudogymnoascus</taxon>
    </lineage>
</organism>
<keyword evidence="2" id="KW-0812">Transmembrane</keyword>
<keyword evidence="4" id="KW-1185">Reference proteome</keyword>
<proteinExistence type="predicted"/>
<keyword evidence="2" id="KW-0472">Membrane</keyword>